<comment type="caution">
    <text evidence="1">The sequence shown here is derived from an EMBL/GenBank/DDBJ whole genome shotgun (WGS) entry which is preliminary data.</text>
</comment>
<sequence>MMMATPRADNEIEEVEADLHEIQPVLEANEEIQIQPASTEFDDYSRYFDVDGRTKRKGTFWTATAHIITAVIGLGGVLTLTWAMAQLGWIFGPIAMVLFAAVNFYTSILLTHCYRRDESVTGRTNSYTYTDAVRRNVQICGLFQYLNISGIAIGFTIAASTNMMAIERTHCMHVNQRKDQCDVSRKSRMYMILLGLVEMVLSHISNLNKVSWLSIIATIMSLIYSGIGLGLGMAKVAEHGTLKGSLTGISTDTITHTQKVWKRLQALGAIAFAYSFSIILIEIQDTIKSPAEQSTMKRAAVVSIVSVTAYYLLCGSIGYATFGDYAPENLLAGFGSFYHDRLYWLVDIANFTVVMHLIGAYQVFSQPLLAFVENWAAHRWSGGSEVFTEYGLSVFRPLWRTTFVVFTTCMAMAFPSFRYIIGTLGAFGFWSLAVFFPITMYLSEKKIRKWTRSWVGHQMLNGSVLMISILAAIGTIVGSFDLN</sequence>
<proteinExistence type="predicted"/>
<accession>A0ACB0JSW7</accession>
<evidence type="ECO:0000313" key="2">
    <source>
        <dbReference type="Proteomes" id="UP001177021"/>
    </source>
</evidence>
<dbReference type="EMBL" id="CASHSV030000109">
    <property type="protein sequence ID" value="CAJ2646548.1"/>
    <property type="molecule type" value="Genomic_DNA"/>
</dbReference>
<evidence type="ECO:0000313" key="1">
    <source>
        <dbReference type="EMBL" id="CAJ2646548.1"/>
    </source>
</evidence>
<gene>
    <name evidence="1" type="ORF">MILVUS5_LOCUS15239</name>
</gene>
<protein>
    <submittedName>
        <fullName evidence="1">Uncharacterized protein</fullName>
    </submittedName>
</protein>
<organism evidence="1 2">
    <name type="scientific">Trifolium pratense</name>
    <name type="common">Red clover</name>
    <dbReference type="NCBI Taxonomy" id="57577"/>
    <lineage>
        <taxon>Eukaryota</taxon>
        <taxon>Viridiplantae</taxon>
        <taxon>Streptophyta</taxon>
        <taxon>Embryophyta</taxon>
        <taxon>Tracheophyta</taxon>
        <taxon>Spermatophyta</taxon>
        <taxon>Magnoliopsida</taxon>
        <taxon>eudicotyledons</taxon>
        <taxon>Gunneridae</taxon>
        <taxon>Pentapetalae</taxon>
        <taxon>rosids</taxon>
        <taxon>fabids</taxon>
        <taxon>Fabales</taxon>
        <taxon>Fabaceae</taxon>
        <taxon>Papilionoideae</taxon>
        <taxon>50 kb inversion clade</taxon>
        <taxon>NPAAA clade</taxon>
        <taxon>Hologalegina</taxon>
        <taxon>IRL clade</taxon>
        <taxon>Trifolieae</taxon>
        <taxon>Trifolium</taxon>
    </lineage>
</organism>
<dbReference type="Proteomes" id="UP001177021">
    <property type="component" value="Unassembled WGS sequence"/>
</dbReference>
<name>A0ACB0JSW7_TRIPR</name>
<reference evidence="1" key="1">
    <citation type="submission" date="2023-10" db="EMBL/GenBank/DDBJ databases">
        <authorList>
            <person name="Rodriguez Cubillos JULIANA M."/>
            <person name="De Vega J."/>
        </authorList>
    </citation>
    <scope>NUCLEOTIDE SEQUENCE</scope>
</reference>
<keyword evidence="2" id="KW-1185">Reference proteome</keyword>